<evidence type="ECO:0000313" key="3">
    <source>
        <dbReference type="Proteomes" id="UP000677616"/>
    </source>
</evidence>
<dbReference type="InterPro" id="IPR046582">
    <property type="entry name" value="DUF6630"/>
</dbReference>
<sequence length="183" mass="20422">MITEDNLQDIFELADILSASNQEIYSHLKEVVFAADPEQILDQLERVLSAEAFDNFLDDIGESEKDNLWLILSYLLEAYGYAMVCHQKIGLDDFMTRFDRLAPVRKAGVSLKLDREGLEPAAGLAAWATVVEEKLADEGFHLLLLQNATGKNSLVFLQALAYQRVQALAEKNGFQVTAAKEIS</sequence>
<feature type="domain" description="DUF6630" evidence="1">
    <location>
        <begin position="11"/>
        <end position="177"/>
    </location>
</feature>
<accession>A0ABX7YN18</accession>
<keyword evidence="3" id="KW-1185">Reference proteome</keyword>
<proteinExistence type="predicted"/>
<name>A0ABX7YN18_9STRE</name>
<organism evidence="2 3">
    <name type="scientific">Streptococcus oriscaviae</name>
    <dbReference type="NCBI Taxonomy" id="2781599"/>
    <lineage>
        <taxon>Bacteria</taxon>
        <taxon>Bacillati</taxon>
        <taxon>Bacillota</taxon>
        <taxon>Bacilli</taxon>
        <taxon>Lactobacillales</taxon>
        <taxon>Streptococcaceae</taxon>
        <taxon>Streptococcus</taxon>
    </lineage>
</organism>
<evidence type="ECO:0000313" key="2">
    <source>
        <dbReference type="EMBL" id="QUE54827.1"/>
    </source>
</evidence>
<protein>
    <recommendedName>
        <fullName evidence="1">DUF6630 domain-containing protein</fullName>
    </recommendedName>
</protein>
<dbReference type="Pfam" id="PF20335">
    <property type="entry name" value="DUF6630"/>
    <property type="match status" value="1"/>
</dbReference>
<evidence type="ECO:0000259" key="1">
    <source>
        <dbReference type="Pfam" id="PF20335"/>
    </source>
</evidence>
<dbReference type="Proteomes" id="UP000677616">
    <property type="component" value="Chromosome"/>
</dbReference>
<dbReference type="EMBL" id="CP073084">
    <property type="protein sequence ID" value="QUE54827.1"/>
    <property type="molecule type" value="Genomic_DNA"/>
</dbReference>
<dbReference type="RefSeq" id="WP_212571954.1">
    <property type="nucleotide sequence ID" value="NZ_CP073084.1"/>
</dbReference>
<reference evidence="2 3" key="1">
    <citation type="submission" date="2021-04" db="EMBL/GenBank/DDBJ databases">
        <title>Complete genome sequence of a novel Streptococcus species.</title>
        <authorList>
            <person name="Teng J.L.L."/>
        </authorList>
    </citation>
    <scope>NUCLEOTIDE SEQUENCE [LARGE SCALE GENOMIC DNA]</scope>
    <source>
        <strain evidence="2 3">HKU75</strain>
    </source>
</reference>
<gene>
    <name evidence="2" type="ORF">INT76_02780</name>
</gene>